<reference evidence="2 3" key="1">
    <citation type="submission" date="2019-07" db="EMBL/GenBank/DDBJ databases">
        <title>Characterization of Brevibacillus brevis HK544, as a potential biocontrol agent.</title>
        <authorList>
            <person name="Kim H."/>
        </authorList>
    </citation>
    <scope>NUCLEOTIDE SEQUENCE [LARGE SCALE GENOMIC DNA]</scope>
    <source>
        <strain evidence="2 3">HK544</strain>
    </source>
</reference>
<evidence type="ECO:0000313" key="2">
    <source>
        <dbReference type="EMBL" id="QDS37696.1"/>
    </source>
</evidence>
<feature type="chain" id="PRO_5022219240" description="Lipoprotein" evidence="1">
    <location>
        <begin position="22"/>
        <end position="154"/>
    </location>
</feature>
<gene>
    <name evidence="2" type="ORF">FPS98_29025</name>
</gene>
<keyword evidence="1" id="KW-0732">Signal</keyword>
<dbReference type="RefSeq" id="WP_144619203.1">
    <property type="nucleotide sequence ID" value="NZ_CP042161.1"/>
</dbReference>
<name>A0A517IFM6_BREBE</name>
<dbReference type="EMBL" id="CP042161">
    <property type="protein sequence ID" value="QDS37696.1"/>
    <property type="molecule type" value="Genomic_DNA"/>
</dbReference>
<organism evidence="2 3">
    <name type="scientific">Brevibacillus brevis</name>
    <name type="common">Bacillus brevis</name>
    <dbReference type="NCBI Taxonomy" id="1393"/>
    <lineage>
        <taxon>Bacteria</taxon>
        <taxon>Bacillati</taxon>
        <taxon>Bacillota</taxon>
        <taxon>Bacilli</taxon>
        <taxon>Bacillales</taxon>
        <taxon>Paenibacillaceae</taxon>
        <taxon>Brevibacillus</taxon>
    </lineage>
</organism>
<evidence type="ECO:0000313" key="3">
    <source>
        <dbReference type="Proteomes" id="UP000317713"/>
    </source>
</evidence>
<protein>
    <recommendedName>
        <fullName evidence="4">Lipoprotein</fullName>
    </recommendedName>
</protein>
<dbReference type="PROSITE" id="PS51257">
    <property type="entry name" value="PROKAR_LIPOPROTEIN"/>
    <property type="match status" value="1"/>
</dbReference>
<accession>A0A517IFM6</accession>
<sequence length="154" mass="18015">MRQSVLILFAMLLISVGGCSANDDWVHTFTGESDNWSVVMEIRPTESEYTHVVYPFYLTKKMENDVTKLHFEAHLVNGNPSGNFDHEYIKKLNDKQPFLLFKEYPNLLSTDFPAKDTPKEQLEYYFSELKLDIKWTDDRGEHQEQIPLKLQKAP</sequence>
<proteinExistence type="predicted"/>
<evidence type="ECO:0000256" key="1">
    <source>
        <dbReference type="SAM" id="SignalP"/>
    </source>
</evidence>
<evidence type="ECO:0008006" key="4">
    <source>
        <dbReference type="Google" id="ProtNLM"/>
    </source>
</evidence>
<feature type="signal peptide" evidence="1">
    <location>
        <begin position="1"/>
        <end position="21"/>
    </location>
</feature>
<dbReference type="AlphaFoldDB" id="A0A517IFM6"/>
<dbReference type="Proteomes" id="UP000317713">
    <property type="component" value="Chromosome"/>
</dbReference>